<dbReference type="InterPro" id="IPR011043">
    <property type="entry name" value="Gal_Oxase/kelch_b-propeller"/>
</dbReference>
<sequence length="549" mass="58748">MDFMIKTSGLNSYAHTYLMASGKMLVQANYSTTLWDHEKNTETDLPDMPGQVVRVYPASGAVAMLPMTPDNNYSQTVLFCGGSDMPDESWGNYSWPFINTWEYPASKDCQRLEPEPQDGSDPQYEQDEDMLEGRTMGQFIILPTGKLLVVNGGVNGTAGYSTMTGETPTYAQMPFGMSLASGPAGTPAIYDPDAPKGSRWSNAGFQTSNIARLYHSSAILLPDGSVMIAGSNPNVDVNLTTYYPTEYRAEYFYPDYFSATTRPEPSGVPTSLSYGGDYFDLKIPASSYSGSANDAADNTKVALVRPGWTTHAMNMGQRYLQLNNTYTVEDDGSITLHVSQLPPNPNLFQPGPTLFFVVVNGIPSNGTMVIVGSGKIEQQATADNAALPDKKRLDSASGTADGSTTGDSNSSSSSGGTSTGAIVGGVIAGIAVLGILGAVIGICVSRRRRAAARQPPQTGYPMTMTPNAGGARGAAMRNSDSSAFMPLQHDNQSAAWTASQDNLAGPYRDHNDYYGRESGNGMSMDFDPYSSQARLSTSSPRPGQQRQVY</sequence>
<feature type="domain" description="Glyoxal oxidase N-terminal" evidence="4">
    <location>
        <begin position="11"/>
        <end position="256"/>
    </location>
</feature>
<dbReference type="GeneID" id="9588875"/>
<evidence type="ECO:0000259" key="5">
    <source>
        <dbReference type="Pfam" id="PF09118"/>
    </source>
</evidence>
<dbReference type="InterPro" id="IPR015202">
    <property type="entry name" value="GO-like_E_set"/>
</dbReference>
<keyword evidence="7" id="KW-1185">Reference proteome</keyword>
<dbReference type="Gene3D" id="2.60.40.10">
    <property type="entry name" value="Immunoglobulins"/>
    <property type="match status" value="1"/>
</dbReference>
<dbReference type="KEGG" id="scm:SCHCO_01110525"/>
<dbReference type="EMBL" id="GL377319">
    <property type="protein sequence ID" value="EFI91200.1"/>
    <property type="molecule type" value="Genomic_DNA"/>
</dbReference>
<evidence type="ECO:0000256" key="3">
    <source>
        <dbReference type="SAM" id="Phobius"/>
    </source>
</evidence>
<evidence type="ECO:0000256" key="2">
    <source>
        <dbReference type="SAM" id="MobiDB-lite"/>
    </source>
</evidence>
<evidence type="ECO:0000259" key="4">
    <source>
        <dbReference type="Pfam" id="PF07250"/>
    </source>
</evidence>
<keyword evidence="3" id="KW-0472">Membrane</keyword>
<dbReference type="RefSeq" id="XP_003026103.1">
    <property type="nucleotide sequence ID" value="XM_003026057.1"/>
</dbReference>
<dbReference type="PANTHER" id="PTHR32208:SF21">
    <property type="entry name" value="LOW QUALITY PROTEIN: ALDEHYDE OXIDASE GLOX-LIKE"/>
    <property type="match status" value="1"/>
</dbReference>
<dbReference type="InterPro" id="IPR037293">
    <property type="entry name" value="Gal_Oxidase_central_sf"/>
</dbReference>
<dbReference type="VEuPathDB" id="FungiDB:SCHCODRAFT_01110525"/>
<dbReference type="OMA" id="PAWGEEW"/>
<dbReference type="OrthoDB" id="2019572at2759"/>
<feature type="compositionally biased region" description="Low complexity" evidence="2">
    <location>
        <begin position="395"/>
        <end position="417"/>
    </location>
</feature>
<protein>
    <submittedName>
        <fullName evidence="6">Uncharacterized protein</fullName>
    </submittedName>
</protein>
<evidence type="ECO:0000256" key="1">
    <source>
        <dbReference type="ARBA" id="ARBA00022729"/>
    </source>
</evidence>
<feature type="transmembrane region" description="Helical" evidence="3">
    <location>
        <begin position="421"/>
        <end position="444"/>
    </location>
</feature>
<feature type="compositionally biased region" description="Polar residues" evidence="2">
    <location>
        <begin position="529"/>
        <end position="549"/>
    </location>
</feature>
<evidence type="ECO:0000313" key="7">
    <source>
        <dbReference type="Proteomes" id="UP000007431"/>
    </source>
</evidence>
<dbReference type="HOGENOM" id="CLU_009630_3_1_1"/>
<dbReference type="InParanoid" id="D8QM14"/>
<keyword evidence="1" id="KW-0732">Signal</keyword>
<evidence type="ECO:0000313" key="6">
    <source>
        <dbReference type="EMBL" id="EFI91200.1"/>
    </source>
</evidence>
<dbReference type="PANTHER" id="PTHR32208">
    <property type="entry name" value="SECRETED PROTEIN-RELATED"/>
    <property type="match status" value="1"/>
</dbReference>
<accession>D8QM14</accession>
<dbReference type="Pfam" id="PF09118">
    <property type="entry name" value="GO-like_E_set"/>
    <property type="match status" value="1"/>
</dbReference>
<reference evidence="6 7" key="1">
    <citation type="journal article" date="2010" name="Nat. Biotechnol.">
        <title>Genome sequence of the model mushroom Schizophyllum commune.</title>
        <authorList>
            <person name="Ohm R.A."/>
            <person name="de Jong J.F."/>
            <person name="Lugones L.G."/>
            <person name="Aerts A."/>
            <person name="Kothe E."/>
            <person name="Stajich J.E."/>
            <person name="de Vries R.P."/>
            <person name="Record E."/>
            <person name="Levasseur A."/>
            <person name="Baker S.E."/>
            <person name="Bartholomew K.A."/>
            <person name="Coutinho P.M."/>
            <person name="Erdmann S."/>
            <person name="Fowler T.J."/>
            <person name="Gathman A.C."/>
            <person name="Lombard V."/>
            <person name="Henrissat B."/>
            <person name="Knabe N."/>
            <person name="Kuees U."/>
            <person name="Lilly W.W."/>
            <person name="Lindquist E."/>
            <person name="Lucas S."/>
            <person name="Magnuson J.K."/>
            <person name="Piumi F."/>
            <person name="Raudaskoski M."/>
            <person name="Salamov A."/>
            <person name="Schmutz J."/>
            <person name="Schwarze F.W.M.R."/>
            <person name="vanKuyk P.A."/>
            <person name="Horton J.S."/>
            <person name="Grigoriev I.V."/>
            <person name="Woesten H.A.B."/>
        </authorList>
    </citation>
    <scope>NUCLEOTIDE SEQUENCE [LARGE SCALE GENOMIC DNA]</scope>
    <source>
        <strain evidence="7">H4-8 / FGSC 9210</strain>
    </source>
</reference>
<gene>
    <name evidence="6" type="ORF">SCHCODRAFT_83691</name>
</gene>
<dbReference type="eggNOG" id="ENOG502QPS4">
    <property type="taxonomic scope" value="Eukaryota"/>
</dbReference>
<dbReference type="SUPFAM" id="SSF50965">
    <property type="entry name" value="Galactose oxidase, central domain"/>
    <property type="match status" value="1"/>
</dbReference>
<feature type="domain" description="Galactose oxidase-like Early set" evidence="5">
    <location>
        <begin position="262"/>
        <end position="370"/>
    </location>
</feature>
<dbReference type="InterPro" id="IPR014756">
    <property type="entry name" value="Ig_E-set"/>
</dbReference>
<keyword evidence="3" id="KW-0812">Transmembrane</keyword>
<dbReference type="STRING" id="578458.D8QM14"/>
<dbReference type="Gene3D" id="2.130.10.80">
    <property type="entry name" value="Galactose oxidase/kelch, beta-propeller"/>
    <property type="match status" value="1"/>
</dbReference>
<dbReference type="AlphaFoldDB" id="D8QM14"/>
<dbReference type="InterPro" id="IPR009880">
    <property type="entry name" value="Glyoxal_oxidase_N"/>
</dbReference>
<feature type="compositionally biased region" description="Polar residues" evidence="2">
    <location>
        <begin position="492"/>
        <end position="502"/>
    </location>
</feature>
<feature type="region of interest" description="Disordered" evidence="2">
    <location>
        <begin position="382"/>
        <end position="417"/>
    </location>
</feature>
<dbReference type="Pfam" id="PF07250">
    <property type="entry name" value="Glyoxal_oxid_N"/>
    <property type="match status" value="1"/>
</dbReference>
<dbReference type="Proteomes" id="UP000007431">
    <property type="component" value="Unassembled WGS sequence"/>
</dbReference>
<organism evidence="7">
    <name type="scientific">Schizophyllum commune (strain H4-8 / FGSC 9210)</name>
    <name type="common">Split gill fungus</name>
    <dbReference type="NCBI Taxonomy" id="578458"/>
    <lineage>
        <taxon>Eukaryota</taxon>
        <taxon>Fungi</taxon>
        <taxon>Dikarya</taxon>
        <taxon>Basidiomycota</taxon>
        <taxon>Agaricomycotina</taxon>
        <taxon>Agaricomycetes</taxon>
        <taxon>Agaricomycetidae</taxon>
        <taxon>Agaricales</taxon>
        <taxon>Schizophyllaceae</taxon>
        <taxon>Schizophyllum</taxon>
    </lineage>
</organism>
<dbReference type="InterPro" id="IPR013783">
    <property type="entry name" value="Ig-like_fold"/>
</dbReference>
<feature type="region of interest" description="Disordered" evidence="2">
    <location>
        <begin position="492"/>
        <end position="549"/>
    </location>
</feature>
<dbReference type="SUPFAM" id="SSF81296">
    <property type="entry name" value="E set domains"/>
    <property type="match status" value="1"/>
</dbReference>
<keyword evidence="3" id="KW-1133">Transmembrane helix</keyword>
<name>D8QM14_SCHCM</name>
<proteinExistence type="predicted"/>
<dbReference type="CDD" id="cd02851">
    <property type="entry name" value="E_set_GO_C"/>
    <property type="match status" value="1"/>
</dbReference>